<dbReference type="InterPro" id="IPR038770">
    <property type="entry name" value="Na+/solute_symporter_sf"/>
</dbReference>
<feature type="transmembrane region" description="Helical" evidence="8">
    <location>
        <begin position="61"/>
        <end position="83"/>
    </location>
</feature>
<evidence type="ECO:0000256" key="4">
    <source>
        <dbReference type="ARBA" id="ARBA00022475"/>
    </source>
</evidence>
<keyword evidence="3" id="KW-0813">Transport</keyword>
<evidence type="ECO:0000256" key="3">
    <source>
        <dbReference type="ARBA" id="ARBA00022448"/>
    </source>
</evidence>
<dbReference type="PANTHER" id="PTHR36838">
    <property type="entry name" value="AUXIN EFFLUX CARRIER FAMILY PROTEIN"/>
    <property type="match status" value="1"/>
</dbReference>
<comment type="similarity">
    <text evidence="2">Belongs to the auxin efflux carrier (TC 2.A.69) family.</text>
</comment>
<feature type="transmembrane region" description="Helical" evidence="8">
    <location>
        <begin position="254"/>
        <end position="271"/>
    </location>
</feature>
<keyword evidence="10" id="KW-1185">Reference proteome</keyword>
<feature type="transmembrane region" description="Helical" evidence="8">
    <location>
        <begin position="199"/>
        <end position="216"/>
    </location>
</feature>
<keyword evidence="6 8" id="KW-1133">Transmembrane helix</keyword>
<protein>
    <submittedName>
        <fullName evidence="9">Permease</fullName>
    </submittedName>
</protein>
<comment type="subcellular location">
    <subcellularLocation>
        <location evidence="1">Cell membrane</location>
        <topology evidence="1">Multi-pass membrane protein</topology>
    </subcellularLocation>
</comment>
<comment type="caution">
    <text evidence="9">The sequence shown here is derived from an EMBL/GenBank/DDBJ whole genome shotgun (WGS) entry which is preliminary data.</text>
</comment>
<dbReference type="GO" id="GO:0055085">
    <property type="term" value="P:transmembrane transport"/>
    <property type="evidence" value="ECO:0007669"/>
    <property type="project" value="InterPro"/>
</dbReference>
<feature type="transmembrane region" description="Helical" evidence="8">
    <location>
        <begin position="283"/>
        <end position="306"/>
    </location>
</feature>
<evidence type="ECO:0000313" key="10">
    <source>
        <dbReference type="Proteomes" id="UP000036932"/>
    </source>
</evidence>
<dbReference type="RefSeq" id="WP_054401194.1">
    <property type="nucleotide sequence ID" value="NZ_LIUT01000001.1"/>
</dbReference>
<evidence type="ECO:0000256" key="2">
    <source>
        <dbReference type="ARBA" id="ARBA00010145"/>
    </source>
</evidence>
<feature type="transmembrane region" description="Helical" evidence="8">
    <location>
        <begin position="6"/>
        <end position="27"/>
    </location>
</feature>
<dbReference type="PATRIC" id="fig|1705565.3.peg.2332"/>
<dbReference type="PANTHER" id="PTHR36838:SF1">
    <property type="entry name" value="SLR1864 PROTEIN"/>
    <property type="match status" value="1"/>
</dbReference>
<feature type="transmembrane region" description="Helical" evidence="8">
    <location>
        <begin position="228"/>
        <end position="247"/>
    </location>
</feature>
<proteinExistence type="inferred from homology"/>
<accession>A0A0M1P0Q8</accession>
<reference evidence="10" key="1">
    <citation type="submission" date="2015-08" db="EMBL/GenBank/DDBJ databases">
        <title>Genome sequencing project for genomic taxonomy and phylogenomics of Bacillus-like bacteria.</title>
        <authorList>
            <person name="Liu B."/>
            <person name="Wang J."/>
            <person name="Zhu Y."/>
            <person name="Liu G."/>
            <person name="Chen Q."/>
            <person name="Chen Z."/>
            <person name="Lan J."/>
            <person name="Che J."/>
            <person name="Ge C."/>
            <person name="Shi H."/>
            <person name="Pan Z."/>
            <person name="Liu X."/>
        </authorList>
    </citation>
    <scope>NUCLEOTIDE SEQUENCE [LARGE SCALE GENOMIC DNA]</scope>
    <source>
        <strain evidence="10">FJAT-22460</strain>
    </source>
</reference>
<keyword evidence="5 8" id="KW-0812">Transmembrane</keyword>
<sequence length="307" mass="33374">MIADIILEVVLPIFVLIGFGIVMQYAFKLDLYTLAKINFYYITPAAVFMSMYESSMSPQLLGMVALFYALYIGVLYLISTLVAKQRKFNRGMKAAFTNSLLLDNSGNYGLPINDLAFKGDPMAGSVQALIMSFQSLLTFTYGVISIQGAKTQGLYKQAIIGFLKMPVPYALVMGIVLHALSLPLPVFISQPLTYADQSMVAIALLTLGAQIIKYPLNLRRFDVYLSVLLRLLVAPVIGIVIVLLLGLKGIPAQALIIASGMPVGVNSSILAEEYQNEPDFAAQTVLISTILNVITITGLITLAKFIA</sequence>
<dbReference type="Pfam" id="PF03547">
    <property type="entry name" value="Mem_trans"/>
    <property type="match status" value="1"/>
</dbReference>
<evidence type="ECO:0000256" key="5">
    <source>
        <dbReference type="ARBA" id="ARBA00022692"/>
    </source>
</evidence>
<dbReference type="GO" id="GO:0005886">
    <property type="term" value="C:plasma membrane"/>
    <property type="evidence" value="ECO:0007669"/>
    <property type="project" value="UniProtKB-SubCell"/>
</dbReference>
<dbReference type="InterPro" id="IPR004776">
    <property type="entry name" value="Mem_transp_PIN-like"/>
</dbReference>
<evidence type="ECO:0000256" key="7">
    <source>
        <dbReference type="ARBA" id="ARBA00023136"/>
    </source>
</evidence>
<dbReference type="Gene3D" id="1.20.1530.20">
    <property type="match status" value="1"/>
</dbReference>
<evidence type="ECO:0000313" key="9">
    <source>
        <dbReference type="EMBL" id="KOR88093.1"/>
    </source>
</evidence>
<dbReference type="EMBL" id="LIUT01000001">
    <property type="protein sequence ID" value="KOR88093.1"/>
    <property type="molecule type" value="Genomic_DNA"/>
</dbReference>
<keyword evidence="7 8" id="KW-0472">Membrane</keyword>
<evidence type="ECO:0000256" key="1">
    <source>
        <dbReference type="ARBA" id="ARBA00004651"/>
    </source>
</evidence>
<feature type="transmembrane region" description="Helical" evidence="8">
    <location>
        <begin position="167"/>
        <end position="187"/>
    </location>
</feature>
<dbReference type="OrthoDB" id="527159at2"/>
<evidence type="ECO:0000256" key="6">
    <source>
        <dbReference type="ARBA" id="ARBA00022989"/>
    </source>
</evidence>
<organism evidence="9 10">
    <name type="scientific">Paenibacillus solani</name>
    <dbReference type="NCBI Taxonomy" id="1705565"/>
    <lineage>
        <taxon>Bacteria</taxon>
        <taxon>Bacillati</taxon>
        <taxon>Bacillota</taxon>
        <taxon>Bacilli</taxon>
        <taxon>Bacillales</taxon>
        <taxon>Paenibacillaceae</taxon>
        <taxon>Paenibacillus</taxon>
    </lineage>
</organism>
<dbReference type="Proteomes" id="UP000036932">
    <property type="component" value="Unassembled WGS sequence"/>
</dbReference>
<dbReference type="AlphaFoldDB" id="A0A0M1P0Q8"/>
<gene>
    <name evidence="9" type="ORF">AM231_02340</name>
</gene>
<keyword evidence="4" id="KW-1003">Cell membrane</keyword>
<evidence type="ECO:0000256" key="8">
    <source>
        <dbReference type="SAM" id="Phobius"/>
    </source>
</evidence>
<name>A0A0M1P0Q8_9BACL</name>